<name>A0A392VRT3_9FABA</name>
<sequence>YLSLPCLKLDFTTASNTLLSPKELLYVMPVQSNKETDD</sequence>
<keyword evidence="2" id="KW-1185">Reference proteome</keyword>
<comment type="caution">
    <text evidence="1">The sequence shown here is derived from an EMBL/GenBank/DDBJ whole genome shotgun (WGS) entry which is preliminary data.</text>
</comment>
<accession>A0A392VRT3</accession>
<proteinExistence type="predicted"/>
<protein>
    <submittedName>
        <fullName evidence="1">Uncharacterized protein</fullName>
    </submittedName>
</protein>
<organism evidence="1 2">
    <name type="scientific">Trifolium medium</name>
    <dbReference type="NCBI Taxonomy" id="97028"/>
    <lineage>
        <taxon>Eukaryota</taxon>
        <taxon>Viridiplantae</taxon>
        <taxon>Streptophyta</taxon>
        <taxon>Embryophyta</taxon>
        <taxon>Tracheophyta</taxon>
        <taxon>Spermatophyta</taxon>
        <taxon>Magnoliopsida</taxon>
        <taxon>eudicotyledons</taxon>
        <taxon>Gunneridae</taxon>
        <taxon>Pentapetalae</taxon>
        <taxon>rosids</taxon>
        <taxon>fabids</taxon>
        <taxon>Fabales</taxon>
        <taxon>Fabaceae</taxon>
        <taxon>Papilionoideae</taxon>
        <taxon>50 kb inversion clade</taxon>
        <taxon>NPAAA clade</taxon>
        <taxon>Hologalegina</taxon>
        <taxon>IRL clade</taxon>
        <taxon>Trifolieae</taxon>
        <taxon>Trifolium</taxon>
    </lineage>
</organism>
<dbReference type="EMBL" id="LXQA011237916">
    <property type="protein sequence ID" value="MCI90203.1"/>
    <property type="molecule type" value="Genomic_DNA"/>
</dbReference>
<feature type="non-terminal residue" evidence="1">
    <location>
        <position position="1"/>
    </location>
</feature>
<reference evidence="1 2" key="1">
    <citation type="journal article" date="2018" name="Front. Plant Sci.">
        <title>Red Clover (Trifolium pratense) and Zigzag Clover (T. medium) - A Picture of Genomic Similarities and Differences.</title>
        <authorList>
            <person name="Dluhosova J."/>
            <person name="Istvanek J."/>
            <person name="Nedelnik J."/>
            <person name="Repkova J."/>
        </authorList>
    </citation>
    <scope>NUCLEOTIDE SEQUENCE [LARGE SCALE GENOMIC DNA]</scope>
    <source>
        <strain evidence="2">cv. 10/8</strain>
        <tissue evidence="1">Leaf</tissue>
    </source>
</reference>
<evidence type="ECO:0000313" key="1">
    <source>
        <dbReference type="EMBL" id="MCI90203.1"/>
    </source>
</evidence>
<evidence type="ECO:0000313" key="2">
    <source>
        <dbReference type="Proteomes" id="UP000265520"/>
    </source>
</evidence>
<dbReference type="Proteomes" id="UP000265520">
    <property type="component" value="Unassembled WGS sequence"/>
</dbReference>
<dbReference type="AlphaFoldDB" id="A0A392VRT3"/>